<evidence type="ECO:0000256" key="4">
    <source>
        <dbReference type="ARBA" id="ARBA00022989"/>
    </source>
</evidence>
<dbReference type="GO" id="GO:0016020">
    <property type="term" value="C:membrane"/>
    <property type="evidence" value="ECO:0007669"/>
    <property type="project" value="UniProtKB-SubCell"/>
</dbReference>
<evidence type="ECO:0000313" key="7">
    <source>
        <dbReference type="EMBL" id="MCI34085.1"/>
    </source>
</evidence>
<sequence length="71" mass="7883">YALFNMFDDLILLGKGGLMVYHGSSKKVEEYFSGLGINVPERINPPDYYIDILEGIAAPDGNSGLRYEDLP</sequence>
<keyword evidence="5" id="KW-0472">Membrane</keyword>
<evidence type="ECO:0000256" key="5">
    <source>
        <dbReference type="ARBA" id="ARBA00023136"/>
    </source>
</evidence>
<dbReference type="EMBL" id="LXQA010210328">
    <property type="protein sequence ID" value="MCI34085.1"/>
    <property type="molecule type" value="Genomic_DNA"/>
</dbReference>
<reference evidence="7 8" key="1">
    <citation type="journal article" date="2018" name="Front. Plant Sci.">
        <title>Red Clover (Trifolium pratense) and Zigzag Clover (T. medium) - A Picture of Genomic Similarities and Differences.</title>
        <authorList>
            <person name="Dluhosova J."/>
            <person name="Istvanek J."/>
            <person name="Nedelnik J."/>
            <person name="Repkova J."/>
        </authorList>
    </citation>
    <scope>NUCLEOTIDE SEQUENCE [LARGE SCALE GENOMIC DNA]</scope>
    <source>
        <strain evidence="8">cv. 10/8</strain>
        <tissue evidence="7">Leaf</tissue>
    </source>
</reference>
<organism evidence="7 8">
    <name type="scientific">Trifolium medium</name>
    <dbReference type="NCBI Taxonomy" id="97028"/>
    <lineage>
        <taxon>Eukaryota</taxon>
        <taxon>Viridiplantae</taxon>
        <taxon>Streptophyta</taxon>
        <taxon>Embryophyta</taxon>
        <taxon>Tracheophyta</taxon>
        <taxon>Spermatophyta</taxon>
        <taxon>Magnoliopsida</taxon>
        <taxon>eudicotyledons</taxon>
        <taxon>Gunneridae</taxon>
        <taxon>Pentapetalae</taxon>
        <taxon>rosids</taxon>
        <taxon>fabids</taxon>
        <taxon>Fabales</taxon>
        <taxon>Fabaceae</taxon>
        <taxon>Papilionoideae</taxon>
        <taxon>50 kb inversion clade</taxon>
        <taxon>NPAAA clade</taxon>
        <taxon>Hologalegina</taxon>
        <taxon>IRL clade</taxon>
        <taxon>Trifolieae</taxon>
        <taxon>Trifolium</taxon>
    </lineage>
</organism>
<protein>
    <submittedName>
        <fullName evidence="7">ABC transporter G family member 28-like</fullName>
    </submittedName>
</protein>
<dbReference type="Proteomes" id="UP000265520">
    <property type="component" value="Unassembled WGS sequence"/>
</dbReference>
<feature type="non-terminal residue" evidence="7">
    <location>
        <position position="1"/>
    </location>
</feature>
<evidence type="ECO:0000256" key="2">
    <source>
        <dbReference type="ARBA" id="ARBA00022448"/>
    </source>
</evidence>
<dbReference type="InterPro" id="IPR050352">
    <property type="entry name" value="ABCG_transporters"/>
</dbReference>
<proteinExistence type="predicted"/>
<comment type="caution">
    <text evidence="7">The sequence shown here is derived from an EMBL/GenBank/DDBJ whole genome shotgun (WGS) entry which is preliminary data.</text>
</comment>
<keyword evidence="3" id="KW-0812">Transmembrane</keyword>
<dbReference type="Pfam" id="PF19055">
    <property type="entry name" value="ABC2_membrane_7"/>
    <property type="match status" value="1"/>
</dbReference>
<comment type="subcellular location">
    <subcellularLocation>
        <location evidence="1">Membrane</location>
        <topology evidence="1">Multi-pass membrane protein</topology>
    </subcellularLocation>
</comment>
<feature type="domain" description="ABC transporter family G" evidence="6">
    <location>
        <begin position="1"/>
        <end position="71"/>
    </location>
</feature>
<evidence type="ECO:0000313" key="8">
    <source>
        <dbReference type="Proteomes" id="UP000265520"/>
    </source>
</evidence>
<dbReference type="GO" id="GO:0140359">
    <property type="term" value="F:ABC-type transporter activity"/>
    <property type="evidence" value="ECO:0007669"/>
    <property type="project" value="InterPro"/>
</dbReference>
<dbReference type="PANTHER" id="PTHR48041:SF1">
    <property type="entry name" value="ABC TRANSPORTER G FAMILY MEMBER 24"/>
    <property type="match status" value="1"/>
</dbReference>
<dbReference type="InterPro" id="IPR043926">
    <property type="entry name" value="ABCG_dom"/>
</dbReference>
<accession>A0A392RES1</accession>
<keyword evidence="4" id="KW-1133">Transmembrane helix</keyword>
<evidence type="ECO:0000259" key="6">
    <source>
        <dbReference type="Pfam" id="PF19055"/>
    </source>
</evidence>
<evidence type="ECO:0000256" key="1">
    <source>
        <dbReference type="ARBA" id="ARBA00004141"/>
    </source>
</evidence>
<dbReference type="PANTHER" id="PTHR48041">
    <property type="entry name" value="ABC TRANSPORTER G FAMILY MEMBER 28"/>
    <property type="match status" value="1"/>
</dbReference>
<dbReference type="AlphaFoldDB" id="A0A392RES1"/>
<feature type="non-terminal residue" evidence="7">
    <location>
        <position position="71"/>
    </location>
</feature>
<evidence type="ECO:0000256" key="3">
    <source>
        <dbReference type="ARBA" id="ARBA00022692"/>
    </source>
</evidence>
<name>A0A392RES1_9FABA</name>
<keyword evidence="8" id="KW-1185">Reference proteome</keyword>
<keyword evidence="2" id="KW-0813">Transport</keyword>